<gene>
    <name evidence="2" type="ORF">HNR02_004287</name>
</gene>
<feature type="compositionally biased region" description="Basic and acidic residues" evidence="1">
    <location>
        <begin position="1"/>
        <end position="10"/>
    </location>
</feature>
<dbReference type="AlphaFoldDB" id="A0A853B877"/>
<organism evidence="2 3">
    <name type="scientific">Amycolatopsis endophytica</name>
    <dbReference type="NCBI Taxonomy" id="860233"/>
    <lineage>
        <taxon>Bacteria</taxon>
        <taxon>Bacillati</taxon>
        <taxon>Actinomycetota</taxon>
        <taxon>Actinomycetes</taxon>
        <taxon>Pseudonocardiales</taxon>
        <taxon>Pseudonocardiaceae</taxon>
        <taxon>Amycolatopsis</taxon>
    </lineage>
</organism>
<reference evidence="2 3" key="1">
    <citation type="submission" date="2020-07" db="EMBL/GenBank/DDBJ databases">
        <title>Sequencing the genomes of 1000 actinobacteria strains.</title>
        <authorList>
            <person name="Klenk H.-P."/>
        </authorList>
    </citation>
    <scope>NUCLEOTIDE SEQUENCE [LARGE SCALE GENOMIC DNA]</scope>
    <source>
        <strain evidence="2 3">DSM 104006</strain>
    </source>
</reference>
<evidence type="ECO:0000313" key="3">
    <source>
        <dbReference type="Proteomes" id="UP000549616"/>
    </source>
</evidence>
<comment type="caution">
    <text evidence="2">The sequence shown here is derived from an EMBL/GenBank/DDBJ whole genome shotgun (WGS) entry which is preliminary data.</text>
</comment>
<proteinExistence type="predicted"/>
<protein>
    <submittedName>
        <fullName evidence="2">Uncharacterized protein</fullName>
    </submittedName>
</protein>
<keyword evidence="3" id="KW-1185">Reference proteome</keyword>
<name>A0A853B877_9PSEU</name>
<dbReference type="Proteomes" id="UP000549616">
    <property type="component" value="Unassembled WGS sequence"/>
</dbReference>
<feature type="region of interest" description="Disordered" evidence="1">
    <location>
        <begin position="1"/>
        <end position="33"/>
    </location>
</feature>
<evidence type="ECO:0000256" key="1">
    <source>
        <dbReference type="SAM" id="MobiDB-lite"/>
    </source>
</evidence>
<sequence>MSGDGRDNGHWTKASGKAFRPVDPESEDLLATP</sequence>
<evidence type="ECO:0000313" key="2">
    <source>
        <dbReference type="EMBL" id="NYI90964.1"/>
    </source>
</evidence>
<dbReference type="EMBL" id="JACCFK010000001">
    <property type="protein sequence ID" value="NYI90964.1"/>
    <property type="molecule type" value="Genomic_DNA"/>
</dbReference>
<feature type="compositionally biased region" description="Acidic residues" evidence="1">
    <location>
        <begin position="24"/>
        <end position="33"/>
    </location>
</feature>
<accession>A0A853B877</accession>